<evidence type="ECO:0000313" key="4">
    <source>
        <dbReference type="Proteomes" id="UP000649799"/>
    </source>
</evidence>
<proteinExistence type="predicted"/>
<accession>A0ABX0HCX5</accession>
<dbReference type="EMBL" id="JAANYN010000006">
    <property type="protein sequence ID" value="NHE58188.1"/>
    <property type="molecule type" value="Genomic_DNA"/>
</dbReference>
<evidence type="ECO:0000313" key="3">
    <source>
        <dbReference type="EMBL" id="NHE58188.1"/>
    </source>
</evidence>
<dbReference type="RefSeq" id="WP_166148331.1">
    <property type="nucleotide sequence ID" value="NZ_JAANYN010000006.1"/>
</dbReference>
<name>A0ABX0HCX5_9BACT</name>
<keyword evidence="2" id="KW-0812">Transmembrane</keyword>
<keyword evidence="4" id="KW-1185">Reference proteome</keyword>
<dbReference type="Proteomes" id="UP000649799">
    <property type="component" value="Unassembled WGS sequence"/>
</dbReference>
<gene>
    <name evidence="3" type="ORF">G9Q97_15360</name>
</gene>
<feature type="region of interest" description="Disordered" evidence="1">
    <location>
        <begin position="74"/>
        <end position="95"/>
    </location>
</feature>
<evidence type="ECO:0000256" key="2">
    <source>
        <dbReference type="SAM" id="Phobius"/>
    </source>
</evidence>
<feature type="compositionally biased region" description="Basic and acidic residues" evidence="1">
    <location>
        <begin position="74"/>
        <end position="85"/>
    </location>
</feature>
<protein>
    <recommendedName>
        <fullName evidence="5">Conjugative transposon protein TraM</fullName>
    </recommendedName>
</protein>
<evidence type="ECO:0000256" key="1">
    <source>
        <dbReference type="SAM" id="MobiDB-lite"/>
    </source>
</evidence>
<organism evidence="3 4">
    <name type="scientific">Cyclobacterium plantarum</name>
    <dbReference type="NCBI Taxonomy" id="2716263"/>
    <lineage>
        <taxon>Bacteria</taxon>
        <taxon>Pseudomonadati</taxon>
        <taxon>Bacteroidota</taxon>
        <taxon>Cytophagia</taxon>
        <taxon>Cytophagales</taxon>
        <taxon>Cyclobacteriaceae</taxon>
        <taxon>Cyclobacterium</taxon>
    </lineage>
</organism>
<keyword evidence="2" id="KW-0472">Membrane</keyword>
<sequence length="136" mass="15727">MSSKHQKEKNHRKCPASGILVVMLFVVFFSFHSLQLPGTFLDEGYASISPPQVSQTQPQQVPEKMAGYFREKIKEKEEENREEKSPSQSQNMASISGGFRGQQSILKSYLFFNPSFIFYHRVSLYLLFKNLRLDLD</sequence>
<comment type="caution">
    <text evidence="3">The sequence shown here is derived from an EMBL/GenBank/DDBJ whole genome shotgun (WGS) entry which is preliminary data.</text>
</comment>
<evidence type="ECO:0008006" key="5">
    <source>
        <dbReference type="Google" id="ProtNLM"/>
    </source>
</evidence>
<reference evidence="3 4" key="1">
    <citation type="submission" date="2020-03" db="EMBL/GenBank/DDBJ databases">
        <title>Cyclobacterium plantarum sp. nov., a marine bacterium isolated from a coastal-marine wetland.</title>
        <authorList>
            <person name="Sanchez-Porro C."/>
            <person name="Ventosa A."/>
            <person name="Amoozegar M."/>
        </authorList>
    </citation>
    <scope>NUCLEOTIDE SEQUENCE [LARGE SCALE GENOMIC DNA]</scope>
    <source>
        <strain evidence="3 4">GBPx2</strain>
    </source>
</reference>
<feature type="transmembrane region" description="Helical" evidence="2">
    <location>
        <begin position="12"/>
        <end position="31"/>
    </location>
</feature>
<keyword evidence="2" id="KW-1133">Transmembrane helix</keyword>